<dbReference type="SUPFAM" id="SSF141571">
    <property type="entry name" value="Pentapeptide repeat-like"/>
    <property type="match status" value="2"/>
</dbReference>
<feature type="transmembrane region" description="Helical" evidence="1">
    <location>
        <begin position="66"/>
        <end position="88"/>
    </location>
</feature>
<dbReference type="EMBL" id="WVIE01000007">
    <property type="protein sequence ID" value="NDJ17145.1"/>
    <property type="molecule type" value="Genomic_DNA"/>
</dbReference>
<sequence>MPSAPSSNFSHQNLQGRSFQGQNLVGANFSHADLRGADFTQAVLVGARFSHARAGLTAFQALRLTLAALGLAALAGFASTFTTIFAAYLLFPYSLSSDQVLASGVVLGLSLILSIVTMRYGLGAAFGGAIAAGVSLGAVLGSVTKTLDGVAAGAITVTVTAVVAIAIVGVCAIAITAARVISGTIAGYLTAVMMVVGGAPGANIGIVVGLAVANVITTGTVSNARLSAMSEATIAAIVGSLAGAGLSHYLSRRALAGDPKFAAVWSRAIACSAIGGTRFRNADLTDATFTQARLNSTDMSNATLTQTNFYQAKHLDRAKVQNTILADPQIRALVTTHQGGHTSYARRDLRGANLAGADLRGADLSQADLSDATLAGACLAHANLTRAHAIATTFRHATLTGACIEAWNIDSTTELEQVVCDYVYLRHPQHERRPSSGTFAPGDFADLFQEMIHTIDLLFRNGINQKVFNYSLHQLRVENDGIVLSIRSLEQKRNGAVVVRVDVPAEADKAKLHADFTHYYGLALQATEAKYQAELRAKDEQIGLYREQLADWKDVAQVMAARPAQTEPTPLNTVSKLVVLQIGAGDWHTGFPVTLQIGAERPLMQWTKGRLAANPDLPRLYNDWQRAYRRCLHAPSRLEIPDTQVTNVSRQEFFQACDPVELGEVDRAAHHLKHHLNHWLNADSFRSLKERLLEQLAPSDSIRIILQTDDCQLRRLPFHVWDFCDRYPTAEIALSSPDFEQKSVRRFALRNSEGSRVPPVASLPLSRVKILAILGDSTGIDLNTDQAMLDQLPTAEVTFLVEPQRQALSDHLWAQPWDILFFAGHSCTQADHQTGEMSINRRDRLTIAQLKHGLNTAIAHGLSLAVFNSCDGLGLAHDLADLHIPQMIVMREPVPDLVAQAFLRHFLHRFSQGAALSQAVREARETLQGLEDRFPYATWLPTLYQSSAASDLTWEQLQRH</sequence>
<proteinExistence type="predicted"/>
<name>A0A8J7Z7X1_9CYAN</name>
<dbReference type="AlphaFoldDB" id="A0A8J7Z7X1"/>
<evidence type="ECO:0000256" key="1">
    <source>
        <dbReference type="SAM" id="Phobius"/>
    </source>
</evidence>
<dbReference type="PANTHER" id="PTHR14136">
    <property type="entry name" value="BTB_POZ DOMAIN-CONTAINING PROTEIN KCTD9"/>
    <property type="match status" value="1"/>
</dbReference>
<accession>A0A8J7Z7X1</accession>
<keyword evidence="4" id="KW-1185">Reference proteome</keyword>
<dbReference type="InterPro" id="IPR051082">
    <property type="entry name" value="Pentapeptide-BTB/POZ_domain"/>
</dbReference>
<evidence type="ECO:0000313" key="4">
    <source>
        <dbReference type="Proteomes" id="UP000646053"/>
    </source>
</evidence>
<dbReference type="PANTHER" id="PTHR14136:SF17">
    <property type="entry name" value="BTB_POZ DOMAIN-CONTAINING PROTEIN KCTD9"/>
    <property type="match status" value="1"/>
</dbReference>
<evidence type="ECO:0000259" key="2">
    <source>
        <dbReference type="Pfam" id="PF12770"/>
    </source>
</evidence>
<organism evidence="3 4">
    <name type="scientific">Myxacorys almedinensis A</name>
    <dbReference type="NCBI Taxonomy" id="2690445"/>
    <lineage>
        <taxon>Bacteria</taxon>
        <taxon>Bacillati</taxon>
        <taxon>Cyanobacteriota</taxon>
        <taxon>Cyanophyceae</taxon>
        <taxon>Leptolyngbyales</taxon>
        <taxon>Leptolyngbyaceae</taxon>
        <taxon>Myxacorys</taxon>
        <taxon>Myxacorys almedinensis</taxon>
    </lineage>
</organism>
<feature type="transmembrane region" description="Helical" evidence="1">
    <location>
        <begin position="150"/>
        <end position="175"/>
    </location>
</feature>
<comment type="caution">
    <text evidence="3">The sequence shown here is derived from an EMBL/GenBank/DDBJ whole genome shotgun (WGS) entry which is preliminary data.</text>
</comment>
<dbReference type="Pfam" id="PF00805">
    <property type="entry name" value="Pentapeptide"/>
    <property type="match status" value="3"/>
</dbReference>
<dbReference type="InterPro" id="IPR001646">
    <property type="entry name" value="5peptide_repeat"/>
</dbReference>
<dbReference type="Gene3D" id="2.160.20.80">
    <property type="entry name" value="E3 ubiquitin-protein ligase SopA"/>
    <property type="match status" value="3"/>
</dbReference>
<dbReference type="RefSeq" id="WP_162422663.1">
    <property type="nucleotide sequence ID" value="NZ_WVIE01000007.1"/>
</dbReference>
<evidence type="ECO:0000313" key="3">
    <source>
        <dbReference type="EMBL" id="NDJ17145.1"/>
    </source>
</evidence>
<protein>
    <submittedName>
        <fullName evidence="3">CHAT domain-containing protein</fullName>
    </submittedName>
</protein>
<keyword evidence="1" id="KW-0812">Transmembrane</keyword>
<feature type="transmembrane region" description="Helical" evidence="1">
    <location>
        <begin position="187"/>
        <end position="212"/>
    </location>
</feature>
<feature type="transmembrane region" description="Helical" evidence="1">
    <location>
        <begin position="100"/>
        <end position="118"/>
    </location>
</feature>
<dbReference type="InterPro" id="IPR024983">
    <property type="entry name" value="CHAT_dom"/>
</dbReference>
<dbReference type="Pfam" id="PF12770">
    <property type="entry name" value="CHAT"/>
    <property type="match status" value="1"/>
</dbReference>
<gene>
    <name evidence="3" type="ORF">GS601_07560</name>
</gene>
<keyword evidence="1" id="KW-1133">Transmembrane helix</keyword>
<dbReference type="Proteomes" id="UP000646053">
    <property type="component" value="Unassembled WGS sequence"/>
</dbReference>
<keyword evidence="1" id="KW-0472">Membrane</keyword>
<reference evidence="3" key="1">
    <citation type="submission" date="2019-12" db="EMBL/GenBank/DDBJ databases">
        <title>High-Quality draft genome sequences of three cyanobacteria isolated from the limestone walls of the Old Cathedral of Coimbra.</title>
        <authorList>
            <person name="Tiago I."/>
            <person name="Soares F."/>
            <person name="Portugal A."/>
        </authorList>
    </citation>
    <scope>NUCLEOTIDE SEQUENCE</scope>
    <source>
        <strain evidence="3">A</strain>
    </source>
</reference>
<feature type="domain" description="CHAT" evidence="2">
    <location>
        <begin position="687"/>
        <end position="931"/>
    </location>
</feature>
<feature type="transmembrane region" description="Helical" evidence="1">
    <location>
        <begin position="125"/>
        <end position="144"/>
    </location>
</feature>